<accession>A0A0F9NLZ2</accession>
<feature type="transmembrane region" description="Helical" evidence="1">
    <location>
        <begin position="41"/>
        <end position="69"/>
    </location>
</feature>
<feature type="transmembrane region" description="Helical" evidence="1">
    <location>
        <begin position="153"/>
        <end position="171"/>
    </location>
</feature>
<feature type="transmembrane region" description="Helical" evidence="1">
    <location>
        <begin position="183"/>
        <end position="203"/>
    </location>
</feature>
<comment type="caution">
    <text evidence="2">The sequence shown here is derived from an EMBL/GenBank/DDBJ whole genome shotgun (WGS) entry which is preliminary data.</text>
</comment>
<protein>
    <recommendedName>
        <fullName evidence="3">Histidine kinase N-terminal 7TM region domain-containing protein</fullName>
    </recommendedName>
</protein>
<gene>
    <name evidence="2" type="ORF">LCGC14_0934400</name>
</gene>
<evidence type="ECO:0000256" key="1">
    <source>
        <dbReference type="SAM" id="Phobius"/>
    </source>
</evidence>
<reference evidence="2" key="1">
    <citation type="journal article" date="2015" name="Nature">
        <title>Complex archaea that bridge the gap between prokaryotes and eukaryotes.</title>
        <authorList>
            <person name="Spang A."/>
            <person name="Saw J.H."/>
            <person name="Jorgensen S.L."/>
            <person name="Zaremba-Niedzwiedzka K."/>
            <person name="Martijn J."/>
            <person name="Lind A.E."/>
            <person name="van Eijk R."/>
            <person name="Schleper C."/>
            <person name="Guy L."/>
            <person name="Ettema T.J."/>
        </authorList>
    </citation>
    <scope>NUCLEOTIDE SEQUENCE</scope>
</reference>
<keyword evidence="1" id="KW-1133">Transmembrane helix</keyword>
<feature type="transmembrane region" description="Helical" evidence="1">
    <location>
        <begin position="13"/>
        <end position="35"/>
    </location>
</feature>
<dbReference type="EMBL" id="LAZR01003231">
    <property type="protein sequence ID" value="KKN20550.1"/>
    <property type="molecule type" value="Genomic_DNA"/>
</dbReference>
<evidence type="ECO:0008006" key="3">
    <source>
        <dbReference type="Google" id="ProtNLM"/>
    </source>
</evidence>
<keyword evidence="1" id="KW-0472">Membrane</keyword>
<sequence length="208" mass="24483">MAIKILRRGTKRINIYLSCFYLSAGIGGLINIIYANLFQEVLVYILHFTTYYIFCFAMVFLLIFVLILLKPESQFKFKTQMLILVIFGLLLLGLLIFPDGITINQNTDWRPSWSWSFYIYSFVICSTAVILPTSYYSIRIYMKIDNKYLKKKWTFFQIGMYAYFFLFYGTSLSNTLNTDSFRFIWSLVSLPTLLATYLLYYGVGKQLE</sequence>
<proteinExistence type="predicted"/>
<feature type="transmembrane region" description="Helical" evidence="1">
    <location>
        <begin position="81"/>
        <end position="97"/>
    </location>
</feature>
<organism evidence="2">
    <name type="scientific">marine sediment metagenome</name>
    <dbReference type="NCBI Taxonomy" id="412755"/>
    <lineage>
        <taxon>unclassified sequences</taxon>
        <taxon>metagenomes</taxon>
        <taxon>ecological metagenomes</taxon>
    </lineage>
</organism>
<dbReference type="AlphaFoldDB" id="A0A0F9NLZ2"/>
<evidence type="ECO:0000313" key="2">
    <source>
        <dbReference type="EMBL" id="KKN20550.1"/>
    </source>
</evidence>
<feature type="transmembrane region" description="Helical" evidence="1">
    <location>
        <begin position="117"/>
        <end position="141"/>
    </location>
</feature>
<name>A0A0F9NLZ2_9ZZZZ</name>
<keyword evidence="1" id="KW-0812">Transmembrane</keyword>